<evidence type="ECO:0000313" key="2">
    <source>
        <dbReference type="Proteomes" id="UP000325054"/>
    </source>
</evidence>
<proteinExistence type="predicted"/>
<dbReference type="AlphaFoldDB" id="A0A5D4T7X4"/>
<dbReference type="RefSeq" id="WP_148993164.1">
    <property type="nucleotide sequence ID" value="NZ_VTEW01000033.1"/>
</dbReference>
<reference evidence="1 2" key="1">
    <citation type="submission" date="2019-08" db="EMBL/GenBank/DDBJ databases">
        <title>Bacillus genomes from the desert of Cuatro Cienegas, Coahuila.</title>
        <authorList>
            <person name="Olmedo-Alvarez G."/>
        </authorList>
    </citation>
    <scope>NUCLEOTIDE SEQUENCE [LARGE SCALE GENOMIC DNA]</scope>
    <source>
        <strain evidence="1 2">CH451a_14T</strain>
    </source>
</reference>
<dbReference type="Proteomes" id="UP000325054">
    <property type="component" value="Unassembled WGS sequence"/>
</dbReference>
<name>A0A5D4T7X4_9BACI</name>
<evidence type="ECO:0000313" key="1">
    <source>
        <dbReference type="EMBL" id="TYS71365.1"/>
    </source>
</evidence>
<organism evidence="1 2">
    <name type="scientific">Rossellomorea aquimaris</name>
    <dbReference type="NCBI Taxonomy" id="189382"/>
    <lineage>
        <taxon>Bacteria</taxon>
        <taxon>Bacillati</taxon>
        <taxon>Bacillota</taxon>
        <taxon>Bacilli</taxon>
        <taxon>Bacillales</taxon>
        <taxon>Bacillaceae</taxon>
        <taxon>Rossellomorea</taxon>
    </lineage>
</organism>
<dbReference type="InterPro" id="IPR024131">
    <property type="entry name" value="UPF0489"/>
</dbReference>
<comment type="caution">
    <text evidence="1">The sequence shown here is derived from an EMBL/GenBank/DDBJ whole genome shotgun (WGS) entry which is preliminary data.</text>
</comment>
<sequence length="141" mass="16818">MRDENKIFFPEKNIYLMDNHKWAFYIWELAREKSIIKSNATLFHVDAHLDDCPFVLQDNPEYIEIKGLPSLKRFTENHITYDTFIWPAFGRGTINNIIYVSDFDNEPFEDWTTNYVKGRTYEGLRVKTISRFKQIVEVGQV</sequence>
<dbReference type="EMBL" id="VTEW01000033">
    <property type="protein sequence ID" value="TYS71365.1"/>
    <property type="molecule type" value="Genomic_DNA"/>
</dbReference>
<dbReference type="OrthoDB" id="1240928at2"/>
<dbReference type="Pfam" id="PF12640">
    <property type="entry name" value="UPF0489"/>
    <property type="match status" value="1"/>
</dbReference>
<protein>
    <submittedName>
        <fullName evidence="1">Uncharacterized protein</fullName>
    </submittedName>
</protein>
<accession>A0A5D4T7X4</accession>
<gene>
    <name evidence="1" type="ORF">FZC80_21955</name>
</gene>